<evidence type="ECO:0000313" key="2">
    <source>
        <dbReference type="Proteomes" id="UP000295215"/>
    </source>
</evidence>
<dbReference type="EMBL" id="SOAG01000048">
    <property type="protein sequence ID" value="TDS50831.1"/>
    <property type="molecule type" value="Genomic_DNA"/>
</dbReference>
<accession>A0A4V3E7J1</accession>
<protein>
    <submittedName>
        <fullName evidence="1">Uncharacterized protein</fullName>
    </submittedName>
</protein>
<sequence>MIYSDKISNNTKSLKYLQKGFARKKRLYIFAVGFEASFFKAKIDE</sequence>
<name>A0A4V3E7J1_9FLAO</name>
<keyword evidence="2" id="KW-1185">Reference proteome</keyword>
<evidence type="ECO:0000313" key="1">
    <source>
        <dbReference type="EMBL" id="TDS50831.1"/>
    </source>
</evidence>
<comment type="caution">
    <text evidence="1">The sequence shown here is derived from an EMBL/GenBank/DDBJ whole genome shotgun (WGS) entry which is preliminary data.</text>
</comment>
<reference evidence="1 2" key="1">
    <citation type="submission" date="2019-03" db="EMBL/GenBank/DDBJ databases">
        <title>Genomic Encyclopedia of Archaeal and Bacterial Type Strains, Phase II (KMG-II): from individual species to whole genera.</title>
        <authorList>
            <person name="Goeker M."/>
        </authorList>
    </citation>
    <scope>NUCLEOTIDE SEQUENCE [LARGE SCALE GENOMIC DNA]</scope>
    <source>
        <strain evidence="1 2">DSM 28213</strain>
    </source>
</reference>
<gene>
    <name evidence="1" type="ORF">C8P70_1484</name>
</gene>
<organism evidence="1 2">
    <name type="scientific">Myroides indicus</name>
    <dbReference type="NCBI Taxonomy" id="1323422"/>
    <lineage>
        <taxon>Bacteria</taxon>
        <taxon>Pseudomonadati</taxon>
        <taxon>Bacteroidota</taxon>
        <taxon>Flavobacteriia</taxon>
        <taxon>Flavobacteriales</taxon>
        <taxon>Flavobacteriaceae</taxon>
        <taxon>Myroides</taxon>
    </lineage>
</organism>
<dbReference type="Proteomes" id="UP000295215">
    <property type="component" value="Unassembled WGS sequence"/>
</dbReference>
<dbReference type="AlphaFoldDB" id="A0A4V3E7J1"/>
<proteinExistence type="predicted"/>